<dbReference type="PANTHER" id="PTHR47371:SF3">
    <property type="entry name" value="PHOSPHOGLYCEROL TRANSFERASE I"/>
    <property type="match status" value="1"/>
</dbReference>
<dbReference type="InterPro" id="IPR000917">
    <property type="entry name" value="Sulfatase_N"/>
</dbReference>
<dbReference type="SUPFAM" id="SSF53649">
    <property type="entry name" value="Alkaline phosphatase-like"/>
    <property type="match status" value="1"/>
</dbReference>
<feature type="transmembrane region" description="Helical" evidence="8">
    <location>
        <begin position="111"/>
        <end position="131"/>
    </location>
</feature>
<accession>A0ABW9GVX7</accession>
<dbReference type="PIRSF" id="PIRSF005091">
    <property type="entry name" value="Mmb_sulf_HI1246"/>
    <property type="match status" value="1"/>
</dbReference>
<evidence type="ECO:0000259" key="9">
    <source>
        <dbReference type="Pfam" id="PF00884"/>
    </source>
</evidence>
<evidence type="ECO:0000256" key="2">
    <source>
        <dbReference type="ARBA" id="ARBA00004936"/>
    </source>
</evidence>
<dbReference type="EC" id="2.7.8.-" evidence="10"/>
<dbReference type="PANTHER" id="PTHR47371">
    <property type="entry name" value="LIPOTEICHOIC ACID SYNTHASE"/>
    <property type="match status" value="1"/>
</dbReference>
<feature type="transmembrane region" description="Helical" evidence="8">
    <location>
        <begin position="35"/>
        <end position="55"/>
    </location>
</feature>
<evidence type="ECO:0000313" key="11">
    <source>
        <dbReference type="Proteomes" id="UP001631949"/>
    </source>
</evidence>
<dbReference type="Gene3D" id="3.40.720.10">
    <property type="entry name" value="Alkaline Phosphatase, subunit A"/>
    <property type="match status" value="1"/>
</dbReference>
<keyword evidence="11" id="KW-1185">Reference proteome</keyword>
<dbReference type="RefSeq" id="WP_408976503.1">
    <property type="nucleotide sequence ID" value="NZ_JBJUVG010000001.1"/>
</dbReference>
<keyword evidence="5 8" id="KW-0812">Transmembrane</keyword>
<evidence type="ECO:0000256" key="8">
    <source>
        <dbReference type="SAM" id="Phobius"/>
    </source>
</evidence>
<feature type="domain" description="Sulfatase N-terminal" evidence="9">
    <location>
        <begin position="216"/>
        <end position="507"/>
    </location>
</feature>
<keyword evidence="4" id="KW-1003">Cell membrane</keyword>
<dbReference type="InterPro" id="IPR012160">
    <property type="entry name" value="LtaS-like"/>
</dbReference>
<evidence type="ECO:0000256" key="1">
    <source>
        <dbReference type="ARBA" id="ARBA00004651"/>
    </source>
</evidence>
<proteinExistence type="inferred from homology"/>
<feature type="transmembrane region" description="Helical" evidence="8">
    <location>
        <begin position="143"/>
        <end position="165"/>
    </location>
</feature>
<dbReference type="InterPro" id="IPR050448">
    <property type="entry name" value="OpgB/LTA_synthase_biosynth"/>
</dbReference>
<comment type="pathway">
    <text evidence="2">Cell wall biogenesis; lipoteichoic acid biosynthesis.</text>
</comment>
<keyword evidence="6 8" id="KW-1133">Transmembrane helix</keyword>
<name>A0ABW9GVX7_9FIRM</name>
<reference evidence="10 11" key="1">
    <citation type="journal article" date="2016" name="Int. J. Syst. Evol. Microbiol.">
        <title>Peptococcus simiae sp. nov., isolated from rhesus macaque faeces and emended description of the genus Peptococcus.</title>
        <authorList>
            <person name="Shkoporov A.N."/>
            <person name="Efimov B.A."/>
            <person name="Kondova I."/>
            <person name="Ouwerling B."/>
            <person name="Chaplin A.V."/>
            <person name="Shcherbakova V.A."/>
            <person name="Langermans J.A.M."/>
        </authorList>
    </citation>
    <scope>NUCLEOTIDE SEQUENCE [LARGE SCALE GENOMIC DNA]</scope>
    <source>
        <strain evidence="10 11">M108</strain>
    </source>
</reference>
<keyword evidence="7 8" id="KW-0472">Membrane</keyword>
<keyword evidence="10" id="KW-0808">Transferase</keyword>
<organism evidence="10 11">
    <name type="scientific">Peptococcus simiae</name>
    <dbReference type="NCBI Taxonomy" id="1643805"/>
    <lineage>
        <taxon>Bacteria</taxon>
        <taxon>Bacillati</taxon>
        <taxon>Bacillota</taxon>
        <taxon>Clostridia</taxon>
        <taxon>Eubacteriales</taxon>
        <taxon>Peptococcaceae</taxon>
        <taxon>Peptococcus</taxon>
    </lineage>
</organism>
<dbReference type="Pfam" id="PF00884">
    <property type="entry name" value="Sulfatase"/>
    <property type="match status" value="1"/>
</dbReference>
<dbReference type="GO" id="GO:0016740">
    <property type="term" value="F:transferase activity"/>
    <property type="evidence" value="ECO:0007669"/>
    <property type="project" value="UniProtKB-KW"/>
</dbReference>
<dbReference type="Proteomes" id="UP001631949">
    <property type="component" value="Unassembled WGS sequence"/>
</dbReference>
<feature type="transmembrane region" description="Helical" evidence="8">
    <location>
        <begin position="62"/>
        <end position="79"/>
    </location>
</feature>
<dbReference type="EMBL" id="JBJUVG010000001">
    <property type="protein sequence ID" value="MFM9412873.1"/>
    <property type="molecule type" value="Genomic_DNA"/>
</dbReference>
<evidence type="ECO:0000313" key="10">
    <source>
        <dbReference type="EMBL" id="MFM9412873.1"/>
    </source>
</evidence>
<dbReference type="CDD" id="cd16015">
    <property type="entry name" value="LTA_synthase"/>
    <property type="match status" value="1"/>
</dbReference>
<dbReference type="Gene3D" id="3.30.1120.170">
    <property type="match status" value="1"/>
</dbReference>
<evidence type="ECO:0000256" key="3">
    <source>
        <dbReference type="ARBA" id="ARBA00009983"/>
    </source>
</evidence>
<evidence type="ECO:0000256" key="5">
    <source>
        <dbReference type="ARBA" id="ARBA00022692"/>
    </source>
</evidence>
<gene>
    <name evidence="10" type="ORF">ACKQTC_00580</name>
</gene>
<evidence type="ECO:0000256" key="7">
    <source>
        <dbReference type="ARBA" id="ARBA00023136"/>
    </source>
</evidence>
<comment type="similarity">
    <text evidence="3">Belongs to the LTA synthase family.</text>
</comment>
<protein>
    <submittedName>
        <fullName evidence="10">LTA synthase family protein</fullName>
        <ecNumber evidence="10">2.7.8.-</ecNumber>
    </submittedName>
</protein>
<comment type="caution">
    <text evidence="10">The sequence shown here is derived from an EMBL/GenBank/DDBJ whole genome shotgun (WGS) entry which is preliminary data.</text>
</comment>
<dbReference type="InterPro" id="IPR017850">
    <property type="entry name" value="Alkaline_phosphatase_core_sf"/>
</dbReference>
<comment type="subcellular location">
    <subcellularLocation>
        <location evidence="1">Cell membrane</location>
        <topology evidence="1">Multi-pass membrane protein</topology>
    </subcellularLocation>
</comment>
<evidence type="ECO:0000256" key="4">
    <source>
        <dbReference type="ARBA" id="ARBA00022475"/>
    </source>
</evidence>
<sequence length="612" mass="68092">MKTSTGPIVLAMLSLNSLLYLSSLSTTGPAALSPGLILACIVLTTLGDSCLFVLWWGRAYHLGLALVLGFLKIGLGIYYREFGHFNFTDRLGLARELTGVWPVIRKDFGPVPILMALITLLLAFYILRAPAREPTGPLSQRRRLALALLLGVILLPAIGQTGIFGHELYSTLVLSPINAQLEGRRLKQDPSYQTIADDLKNRPIQANAFTGLARGKNVIFIQCESLQNTFLNRTYNGQAITPFLNNLARAPGSIYFTDYFELLGGGNTSDAEFVSMSGLYPSLQGQAYTSYKGQSYALPAMAEAQGYDRLAMHGNTGTYYNREAIYPAFHFNHIFLGEDYSQDETINMGLSDGSFFDQSADRLLAQRQTDRPFFALLVTLSTHAPYDLPAKYLTIPKEADDPTDFVYRYANCARYTDNALRAFFAQLEEAGLLEDTLIAVYGDHHAMTLTNPSQMASMTRWLGWTPDYDTMMNIPLILKVPGLEENIIRDNTGSQVDLYPTVLNLLGWDRQQVPTFGIDLLGPPEEVDRNVVFPQTYLVKGSFITKDRLFKYSRDGLFKNSQLINRKTRQQVPTKAARLLSNRAAITLDYADSLMEEDRLEDLLTAPPPAAG</sequence>
<evidence type="ECO:0000256" key="6">
    <source>
        <dbReference type="ARBA" id="ARBA00022989"/>
    </source>
</evidence>